<keyword evidence="11" id="KW-0472">Membrane</keyword>
<organism evidence="16 17">
    <name type="scientific">Nephila pilipes</name>
    <name type="common">Giant wood spider</name>
    <name type="synonym">Nephila maculata</name>
    <dbReference type="NCBI Taxonomy" id="299642"/>
    <lineage>
        <taxon>Eukaryota</taxon>
        <taxon>Metazoa</taxon>
        <taxon>Ecdysozoa</taxon>
        <taxon>Arthropoda</taxon>
        <taxon>Chelicerata</taxon>
        <taxon>Arachnida</taxon>
        <taxon>Araneae</taxon>
        <taxon>Araneomorphae</taxon>
        <taxon>Entelegynae</taxon>
        <taxon>Araneoidea</taxon>
        <taxon>Nephilidae</taxon>
        <taxon>Nephila</taxon>
    </lineage>
</organism>
<sequence length="176" mass="18784">MTTALQGKIVAENANLKEEIKALSRENDSLKAKIVELEDKLGLNSQNSSLPPSRDIYRKKGKKKSDKNPGGQPGHKAHKRELMAADEVVSCIIDKILGGDTALHLAARNGHKGFVELLLDNGTNVNSVSSTGSGVTLLHEAAFYGHVGVARNANDMVLHSDAKTGIATHLMAATLR</sequence>
<keyword evidence="7" id="KW-0528">Neurotoxin</keyword>
<dbReference type="Proteomes" id="UP000887013">
    <property type="component" value="Unassembled WGS sequence"/>
</dbReference>
<dbReference type="Pfam" id="PF12796">
    <property type="entry name" value="Ank_2"/>
    <property type="match status" value="1"/>
</dbReference>
<dbReference type="CDD" id="cd14686">
    <property type="entry name" value="bZIP"/>
    <property type="match status" value="1"/>
</dbReference>
<dbReference type="GO" id="GO:0005576">
    <property type="term" value="C:extracellular region"/>
    <property type="evidence" value="ECO:0007669"/>
    <property type="project" value="UniProtKB-SubCell"/>
</dbReference>
<evidence type="ECO:0000256" key="4">
    <source>
        <dbReference type="ARBA" id="ARBA00022525"/>
    </source>
</evidence>
<keyword evidence="9" id="KW-0638">Presynaptic neurotoxin</keyword>
<evidence type="ECO:0000256" key="8">
    <source>
        <dbReference type="ARBA" id="ARBA00022737"/>
    </source>
</evidence>
<keyword evidence="10 12" id="KW-0040">ANK repeat</keyword>
<evidence type="ECO:0000256" key="14">
    <source>
        <dbReference type="SAM" id="MobiDB-lite"/>
    </source>
</evidence>
<keyword evidence="5" id="KW-1052">Target cell membrane</keyword>
<evidence type="ECO:0000256" key="11">
    <source>
        <dbReference type="ARBA" id="ARBA00023298"/>
    </source>
</evidence>
<keyword evidence="13" id="KW-0175">Coiled coil</keyword>
<keyword evidence="8" id="KW-0677">Repeat</keyword>
<evidence type="ECO:0000256" key="7">
    <source>
        <dbReference type="ARBA" id="ARBA00022699"/>
    </source>
</evidence>
<feature type="repeat" description="ANK" evidence="12">
    <location>
        <begin position="98"/>
        <end position="130"/>
    </location>
</feature>
<dbReference type="GO" id="GO:0044218">
    <property type="term" value="C:other organism cell membrane"/>
    <property type="evidence" value="ECO:0007669"/>
    <property type="project" value="UniProtKB-KW"/>
</dbReference>
<dbReference type="GO" id="GO:0006887">
    <property type="term" value="P:exocytosis"/>
    <property type="evidence" value="ECO:0007669"/>
    <property type="project" value="UniProtKB-KW"/>
</dbReference>
<dbReference type="PROSITE" id="PS50088">
    <property type="entry name" value="ANK_REPEAT"/>
    <property type="match status" value="1"/>
</dbReference>
<dbReference type="PROSITE" id="PS50297">
    <property type="entry name" value="ANK_REP_REGION"/>
    <property type="match status" value="1"/>
</dbReference>
<evidence type="ECO:0000256" key="12">
    <source>
        <dbReference type="PROSITE-ProRule" id="PRU00023"/>
    </source>
</evidence>
<evidence type="ECO:0000256" key="13">
    <source>
        <dbReference type="SAM" id="Coils"/>
    </source>
</evidence>
<dbReference type="InterPro" id="IPR045618">
    <property type="entry name" value="DUF6444"/>
</dbReference>
<dbReference type="SUPFAM" id="SSF48403">
    <property type="entry name" value="Ankyrin repeat"/>
    <property type="match status" value="1"/>
</dbReference>
<dbReference type="Pfam" id="PF20042">
    <property type="entry name" value="DUF6444"/>
    <property type="match status" value="1"/>
</dbReference>
<evidence type="ECO:0000256" key="10">
    <source>
        <dbReference type="ARBA" id="ARBA00023043"/>
    </source>
</evidence>
<keyword evidence="6" id="KW-0800">Toxin</keyword>
<keyword evidence="4" id="KW-0964">Secreted</keyword>
<evidence type="ECO:0000313" key="17">
    <source>
        <dbReference type="Proteomes" id="UP000887013"/>
    </source>
</evidence>
<proteinExistence type="predicted"/>
<feature type="region of interest" description="Disordered" evidence="14">
    <location>
        <begin position="41"/>
        <end position="79"/>
    </location>
</feature>
<reference evidence="16" key="1">
    <citation type="submission" date="2020-08" db="EMBL/GenBank/DDBJ databases">
        <title>Multicomponent nature underlies the extraordinary mechanical properties of spider dragline silk.</title>
        <authorList>
            <person name="Kono N."/>
            <person name="Nakamura H."/>
            <person name="Mori M."/>
            <person name="Yoshida Y."/>
            <person name="Ohtoshi R."/>
            <person name="Malay A.D."/>
            <person name="Moran D.A.P."/>
            <person name="Tomita M."/>
            <person name="Numata K."/>
            <person name="Arakawa K."/>
        </authorList>
    </citation>
    <scope>NUCLEOTIDE SEQUENCE</scope>
</reference>
<evidence type="ECO:0000259" key="15">
    <source>
        <dbReference type="Pfam" id="PF20042"/>
    </source>
</evidence>
<feature type="domain" description="DUF6444" evidence="15">
    <location>
        <begin position="15"/>
        <end position="81"/>
    </location>
</feature>
<dbReference type="InterPro" id="IPR036770">
    <property type="entry name" value="Ankyrin_rpt-contain_sf"/>
</dbReference>
<evidence type="ECO:0000256" key="3">
    <source>
        <dbReference type="ARBA" id="ARBA00022483"/>
    </source>
</evidence>
<evidence type="ECO:0000256" key="2">
    <source>
        <dbReference type="ARBA" id="ARBA00004613"/>
    </source>
</evidence>
<evidence type="ECO:0000256" key="1">
    <source>
        <dbReference type="ARBA" id="ARBA00004175"/>
    </source>
</evidence>
<dbReference type="SMART" id="SM00248">
    <property type="entry name" value="ANK"/>
    <property type="match status" value="2"/>
</dbReference>
<keyword evidence="17" id="KW-1185">Reference proteome</keyword>
<dbReference type="InterPro" id="IPR002110">
    <property type="entry name" value="Ankyrin_rpt"/>
</dbReference>
<dbReference type="PANTHER" id="PTHR24171">
    <property type="entry name" value="ANKYRIN REPEAT DOMAIN-CONTAINING PROTEIN 39-RELATED"/>
    <property type="match status" value="1"/>
</dbReference>
<comment type="caution">
    <text evidence="16">The sequence shown here is derived from an EMBL/GenBank/DDBJ whole genome shotgun (WGS) entry which is preliminary data.</text>
</comment>
<dbReference type="GO" id="GO:0090729">
    <property type="term" value="F:toxin activity"/>
    <property type="evidence" value="ECO:0007669"/>
    <property type="project" value="UniProtKB-KW"/>
</dbReference>
<comment type="subcellular location">
    <subcellularLocation>
        <location evidence="2">Secreted</location>
    </subcellularLocation>
    <subcellularLocation>
        <location evidence="1">Target cell membrane</location>
    </subcellularLocation>
</comment>
<evidence type="ECO:0000256" key="5">
    <source>
        <dbReference type="ARBA" id="ARBA00022537"/>
    </source>
</evidence>
<keyword evidence="3" id="KW-0268">Exocytosis</keyword>
<dbReference type="Gene3D" id="1.25.40.20">
    <property type="entry name" value="Ankyrin repeat-containing domain"/>
    <property type="match status" value="1"/>
</dbReference>
<feature type="coiled-coil region" evidence="13">
    <location>
        <begin position="6"/>
        <end position="40"/>
    </location>
</feature>
<dbReference type="EMBL" id="BMAW01041821">
    <property type="protein sequence ID" value="GFS30860.1"/>
    <property type="molecule type" value="Genomic_DNA"/>
</dbReference>
<dbReference type="GO" id="GO:0044231">
    <property type="term" value="C:host cell presynaptic membrane"/>
    <property type="evidence" value="ECO:0007669"/>
    <property type="project" value="UniProtKB-KW"/>
</dbReference>
<name>A0A8X6I4U0_NEPPI</name>
<evidence type="ECO:0000313" key="16">
    <source>
        <dbReference type="EMBL" id="GFS30860.1"/>
    </source>
</evidence>
<evidence type="ECO:0000256" key="6">
    <source>
        <dbReference type="ARBA" id="ARBA00022656"/>
    </source>
</evidence>
<accession>A0A8X6I4U0</accession>
<protein>
    <submittedName>
        <fullName evidence="16">Transposase IS66 family protein</fullName>
    </submittedName>
</protein>
<dbReference type="AlphaFoldDB" id="A0A8X6I4U0"/>
<evidence type="ECO:0000256" key="9">
    <source>
        <dbReference type="ARBA" id="ARBA00023028"/>
    </source>
</evidence>
<gene>
    <name evidence="16" type="primary">Wxf_00086</name>
    <name evidence="16" type="ORF">NPIL_289501</name>
</gene>
<dbReference type="OrthoDB" id="8374772at2759"/>
<keyword evidence="11" id="KW-1053">Target membrane</keyword>